<dbReference type="EMBL" id="JAAIKB010000004">
    <property type="protein sequence ID" value="NGM20662.1"/>
    <property type="molecule type" value="Genomic_DNA"/>
</dbReference>
<reference evidence="2 3" key="1">
    <citation type="submission" date="2020-03" db="EMBL/GenBank/DDBJ databases">
        <title>Roseomonas stagni sp. nov., isolated from pond water in Japan.</title>
        <authorList>
            <person name="Furuhata K."/>
            <person name="Miyamoto H."/>
            <person name="Goto K."/>
        </authorList>
    </citation>
    <scope>NUCLEOTIDE SEQUENCE [LARGE SCALE GENOMIC DNA]</scope>
    <source>
        <strain evidence="2 3">PeD5</strain>
    </source>
</reference>
<dbReference type="Proteomes" id="UP000475385">
    <property type="component" value="Unassembled WGS sequence"/>
</dbReference>
<feature type="region of interest" description="Disordered" evidence="1">
    <location>
        <begin position="143"/>
        <end position="186"/>
    </location>
</feature>
<proteinExistence type="predicted"/>
<protein>
    <submittedName>
        <fullName evidence="2">Uncharacterized protein</fullName>
    </submittedName>
</protein>
<feature type="compositionally biased region" description="Pro residues" evidence="1">
    <location>
        <begin position="143"/>
        <end position="165"/>
    </location>
</feature>
<evidence type="ECO:0000313" key="2">
    <source>
        <dbReference type="EMBL" id="NGM20662.1"/>
    </source>
</evidence>
<comment type="caution">
    <text evidence="2">The sequence shown here is derived from an EMBL/GenBank/DDBJ whole genome shotgun (WGS) entry which is preliminary data.</text>
</comment>
<dbReference type="RefSeq" id="WP_164694520.1">
    <property type="nucleotide sequence ID" value="NZ_JAAIKB010000004.1"/>
</dbReference>
<dbReference type="PROSITE" id="PS51257">
    <property type="entry name" value="PROKAR_LIPOPROTEIN"/>
    <property type="match status" value="1"/>
</dbReference>
<feature type="compositionally biased region" description="Low complexity" evidence="1">
    <location>
        <begin position="166"/>
        <end position="175"/>
    </location>
</feature>
<name>A0A6M1LKJ7_9PROT</name>
<organism evidence="2 3">
    <name type="scientific">Falsiroseomonas algicola</name>
    <dbReference type="NCBI Taxonomy" id="2716930"/>
    <lineage>
        <taxon>Bacteria</taxon>
        <taxon>Pseudomonadati</taxon>
        <taxon>Pseudomonadota</taxon>
        <taxon>Alphaproteobacteria</taxon>
        <taxon>Acetobacterales</taxon>
        <taxon>Roseomonadaceae</taxon>
        <taxon>Falsiroseomonas</taxon>
    </lineage>
</organism>
<dbReference type="AlphaFoldDB" id="A0A6M1LKJ7"/>
<evidence type="ECO:0000313" key="3">
    <source>
        <dbReference type="Proteomes" id="UP000475385"/>
    </source>
</evidence>
<sequence length="186" mass="18687">MQTRRPPAPRLAHRPAAALIGALPLLLGGCVAEQAIGPGLVVGGASIVLTGRTPVDHVASLISGQDCSIVRLERRESWCAPPPGPPPPQAYCTPSLGRVDCWTTPPFGGNRQVADPPGPVPVAPVAQPAAVIEVAPVIVPPPATPAVPPAVPPAAAPPAVAPPAAAPATPVTRPAAPAPRRPEIRT</sequence>
<accession>A0A6M1LKJ7</accession>
<gene>
    <name evidence="2" type="ORF">G3576_11610</name>
</gene>
<evidence type="ECO:0000256" key="1">
    <source>
        <dbReference type="SAM" id="MobiDB-lite"/>
    </source>
</evidence>
<keyword evidence="3" id="KW-1185">Reference proteome</keyword>